<keyword evidence="2" id="KW-1185">Reference proteome</keyword>
<dbReference type="EMBL" id="JH687556">
    <property type="protein sequence ID" value="EIN04176.1"/>
    <property type="molecule type" value="Genomic_DNA"/>
</dbReference>
<evidence type="ECO:0000313" key="2">
    <source>
        <dbReference type="Proteomes" id="UP000054196"/>
    </source>
</evidence>
<gene>
    <name evidence="1" type="ORF">PUNSTDRAFT_76957</name>
</gene>
<feature type="non-terminal residue" evidence="1">
    <location>
        <position position="1"/>
    </location>
</feature>
<dbReference type="AlphaFoldDB" id="R7S4K3"/>
<dbReference type="eggNOG" id="ENOG502RDEN">
    <property type="taxonomic scope" value="Eukaryota"/>
</dbReference>
<organism evidence="1 2">
    <name type="scientific">Punctularia strigosozonata (strain HHB-11173)</name>
    <name type="common">White-rot fungus</name>
    <dbReference type="NCBI Taxonomy" id="741275"/>
    <lineage>
        <taxon>Eukaryota</taxon>
        <taxon>Fungi</taxon>
        <taxon>Dikarya</taxon>
        <taxon>Basidiomycota</taxon>
        <taxon>Agaricomycotina</taxon>
        <taxon>Agaricomycetes</taxon>
        <taxon>Corticiales</taxon>
        <taxon>Punctulariaceae</taxon>
        <taxon>Punctularia</taxon>
    </lineage>
</organism>
<dbReference type="KEGG" id="psq:PUNSTDRAFT_76957"/>
<dbReference type="HOGENOM" id="CLU_1797283_0_0_1"/>
<evidence type="ECO:0000313" key="1">
    <source>
        <dbReference type="EMBL" id="EIN04176.1"/>
    </source>
</evidence>
<dbReference type="GeneID" id="18885687"/>
<sequence length="129" mass="13724">VQLHAGPTRFADSSLLEAVRIIPMTISVVGTGEAPAAWPDRPALHVRGSVAGMNSPRRMTGVVRMTADGEVRWSLKVSTSENGQNEWVTEGVQVAGLGSAMGVIGLWTGASHERTDPLGEFVPFDSDRL</sequence>
<protein>
    <submittedName>
        <fullName evidence="1">Uncharacterized protein</fullName>
    </submittedName>
</protein>
<accession>R7S4K3</accession>
<reference evidence="2" key="1">
    <citation type="journal article" date="2012" name="Science">
        <title>The Paleozoic origin of enzymatic lignin decomposition reconstructed from 31 fungal genomes.</title>
        <authorList>
            <person name="Floudas D."/>
            <person name="Binder M."/>
            <person name="Riley R."/>
            <person name="Barry K."/>
            <person name="Blanchette R.A."/>
            <person name="Henrissat B."/>
            <person name="Martinez A.T."/>
            <person name="Otillar R."/>
            <person name="Spatafora J.W."/>
            <person name="Yadav J.S."/>
            <person name="Aerts A."/>
            <person name="Benoit I."/>
            <person name="Boyd A."/>
            <person name="Carlson A."/>
            <person name="Copeland A."/>
            <person name="Coutinho P.M."/>
            <person name="de Vries R.P."/>
            <person name="Ferreira P."/>
            <person name="Findley K."/>
            <person name="Foster B."/>
            <person name="Gaskell J."/>
            <person name="Glotzer D."/>
            <person name="Gorecki P."/>
            <person name="Heitman J."/>
            <person name="Hesse C."/>
            <person name="Hori C."/>
            <person name="Igarashi K."/>
            <person name="Jurgens J.A."/>
            <person name="Kallen N."/>
            <person name="Kersten P."/>
            <person name="Kohler A."/>
            <person name="Kuees U."/>
            <person name="Kumar T.K.A."/>
            <person name="Kuo A."/>
            <person name="LaButti K."/>
            <person name="Larrondo L.F."/>
            <person name="Lindquist E."/>
            <person name="Ling A."/>
            <person name="Lombard V."/>
            <person name="Lucas S."/>
            <person name="Lundell T."/>
            <person name="Martin R."/>
            <person name="McLaughlin D.J."/>
            <person name="Morgenstern I."/>
            <person name="Morin E."/>
            <person name="Murat C."/>
            <person name="Nagy L.G."/>
            <person name="Nolan M."/>
            <person name="Ohm R.A."/>
            <person name="Patyshakuliyeva A."/>
            <person name="Rokas A."/>
            <person name="Ruiz-Duenas F.J."/>
            <person name="Sabat G."/>
            <person name="Salamov A."/>
            <person name="Samejima M."/>
            <person name="Schmutz J."/>
            <person name="Slot J.C."/>
            <person name="St John F."/>
            <person name="Stenlid J."/>
            <person name="Sun H."/>
            <person name="Sun S."/>
            <person name="Syed K."/>
            <person name="Tsang A."/>
            <person name="Wiebenga A."/>
            <person name="Young D."/>
            <person name="Pisabarro A."/>
            <person name="Eastwood D.C."/>
            <person name="Martin F."/>
            <person name="Cullen D."/>
            <person name="Grigoriev I.V."/>
            <person name="Hibbett D.S."/>
        </authorList>
    </citation>
    <scope>NUCLEOTIDE SEQUENCE [LARGE SCALE GENOMIC DNA]</scope>
    <source>
        <strain evidence="2">HHB-11173 SS5</strain>
    </source>
</reference>
<proteinExistence type="predicted"/>
<dbReference type="OMA" id="DQWASES"/>
<dbReference type="RefSeq" id="XP_007388647.1">
    <property type="nucleotide sequence ID" value="XM_007388585.1"/>
</dbReference>
<dbReference type="OrthoDB" id="3226064at2759"/>
<dbReference type="Proteomes" id="UP000054196">
    <property type="component" value="Unassembled WGS sequence"/>
</dbReference>
<name>R7S4K3_PUNST</name>